<evidence type="ECO:0000313" key="3">
    <source>
        <dbReference type="Proteomes" id="UP000639772"/>
    </source>
</evidence>
<accession>A0A835QKD6</accession>
<sequence length="217" mass="23978">MAKEGATVVSLPASPFQTSYSPFSSIRFLCVANNPNSTPATGNHYELEEGDVFWPSDLDSDQSSDRSFSPTFNIRAVGGDSSLPSSPSVRRHRSSLPERFGLSSILAEDGGPLHESVNVPMDRTVPAKVEKVFHQSAPVNVTAWPRGRQQLARASLFEVEERGEEEDAEEEMLPPHLIVARSQEMTFSVFEGVGRTLKGRDLRRVRNAVFQRTGFLD</sequence>
<comment type="caution">
    <text evidence="2">The sequence shown here is derived from an EMBL/GenBank/DDBJ whole genome shotgun (WGS) entry which is preliminary data.</text>
</comment>
<dbReference type="InterPro" id="IPR007608">
    <property type="entry name" value="Senescence_reg_S40"/>
</dbReference>
<gene>
    <name evidence="2" type="ORF">HPP92_014637</name>
</gene>
<reference evidence="2 3" key="1">
    <citation type="journal article" date="2020" name="Nat. Food">
        <title>A phased Vanilla planifolia genome enables genetic improvement of flavour and production.</title>
        <authorList>
            <person name="Hasing T."/>
            <person name="Tang H."/>
            <person name="Brym M."/>
            <person name="Khazi F."/>
            <person name="Huang T."/>
            <person name="Chambers A.H."/>
        </authorList>
    </citation>
    <scope>NUCLEOTIDE SEQUENCE [LARGE SCALE GENOMIC DNA]</scope>
    <source>
        <tissue evidence="2">Leaf</tissue>
    </source>
</reference>
<dbReference type="PANTHER" id="PTHR33083">
    <property type="entry name" value="EXPRESSED PROTEIN"/>
    <property type="match status" value="1"/>
</dbReference>
<dbReference type="PANTHER" id="PTHR33083:SF123">
    <property type="entry name" value="EXPRESSED PROTEIN"/>
    <property type="match status" value="1"/>
</dbReference>
<comment type="similarity">
    <text evidence="1">Belongs to the senescence regulator S40 family.</text>
</comment>
<dbReference type="GO" id="GO:0010150">
    <property type="term" value="P:leaf senescence"/>
    <property type="evidence" value="ECO:0007669"/>
    <property type="project" value="UniProtKB-ARBA"/>
</dbReference>
<proteinExistence type="inferred from homology"/>
<evidence type="ECO:0000313" key="2">
    <source>
        <dbReference type="EMBL" id="KAG0474951.1"/>
    </source>
</evidence>
<evidence type="ECO:0000256" key="1">
    <source>
        <dbReference type="ARBA" id="ARBA00034773"/>
    </source>
</evidence>
<organism evidence="2 3">
    <name type="scientific">Vanilla planifolia</name>
    <name type="common">Vanilla</name>
    <dbReference type="NCBI Taxonomy" id="51239"/>
    <lineage>
        <taxon>Eukaryota</taxon>
        <taxon>Viridiplantae</taxon>
        <taxon>Streptophyta</taxon>
        <taxon>Embryophyta</taxon>
        <taxon>Tracheophyta</taxon>
        <taxon>Spermatophyta</taxon>
        <taxon>Magnoliopsida</taxon>
        <taxon>Liliopsida</taxon>
        <taxon>Asparagales</taxon>
        <taxon>Orchidaceae</taxon>
        <taxon>Vanilloideae</taxon>
        <taxon>Vanilleae</taxon>
        <taxon>Vanilla</taxon>
    </lineage>
</organism>
<dbReference type="OrthoDB" id="684536at2759"/>
<evidence type="ECO:0008006" key="4">
    <source>
        <dbReference type="Google" id="ProtNLM"/>
    </source>
</evidence>
<protein>
    <recommendedName>
        <fullName evidence="4">Senescence regulator</fullName>
    </recommendedName>
</protein>
<dbReference type="AlphaFoldDB" id="A0A835QKD6"/>
<dbReference type="Proteomes" id="UP000639772">
    <property type="component" value="Chromosome 7"/>
</dbReference>
<dbReference type="Pfam" id="PF04520">
    <property type="entry name" value="Senescence_reg"/>
    <property type="match status" value="1"/>
</dbReference>
<dbReference type="EMBL" id="JADCNM010000007">
    <property type="protein sequence ID" value="KAG0474951.1"/>
    <property type="molecule type" value="Genomic_DNA"/>
</dbReference>
<name>A0A835QKD6_VANPL</name>